<dbReference type="EMBL" id="JAAAJB010000258">
    <property type="protein sequence ID" value="KAG0260162.1"/>
    <property type="molecule type" value="Genomic_DNA"/>
</dbReference>
<keyword evidence="2" id="KW-1185">Reference proteome</keyword>
<name>A0A9P6Q401_9FUNG</name>
<gene>
    <name evidence="1" type="ORF">DFQ27_003684</name>
</gene>
<organism evidence="1 2">
    <name type="scientific">Actinomortierella ambigua</name>
    <dbReference type="NCBI Taxonomy" id="1343610"/>
    <lineage>
        <taxon>Eukaryota</taxon>
        <taxon>Fungi</taxon>
        <taxon>Fungi incertae sedis</taxon>
        <taxon>Mucoromycota</taxon>
        <taxon>Mortierellomycotina</taxon>
        <taxon>Mortierellomycetes</taxon>
        <taxon>Mortierellales</taxon>
        <taxon>Mortierellaceae</taxon>
        <taxon>Actinomortierella</taxon>
    </lineage>
</organism>
<proteinExistence type="predicted"/>
<comment type="caution">
    <text evidence="1">The sequence shown here is derived from an EMBL/GenBank/DDBJ whole genome shotgun (WGS) entry which is preliminary data.</text>
</comment>
<sequence length="251" mass="27919">MSMTKGSFAAAPPAYSTIPPAAQMQFSVCCISLNMSDRIRLLGCPAQIVAPIREAIKSAWGQIQSESSYCGAHEFKLLGNPWYGQSQDAVYARRLLTALLRTMAQCGWNLLQASDVSKKPHDKDTMFFESAVAPDPDAQLFAVSFNMSDRIRVIDAPAFMPFVKTAVQAQWKYGIQEERDYYGSKELKLRGNPWFANGDEAVLARMLCAQICANIRAQGFKLYASVDISVGTDKGHDLETWVFRRVGPSWQ</sequence>
<reference evidence="1" key="1">
    <citation type="journal article" date="2020" name="Fungal Divers.">
        <title>Resolving the Mortierellaceae phylogeny through synthesis of multi-gene phylogenetics and phylogenomics.</title>
        <authorList>
            <person name="Vandepol N."/>
            <person name="Liber J."/>
            <person name="Desiro A."/>
            <person name="Na H."/>
            <person name="Kennedy M."/>
            <person name="Barry K."/>
            <person name="Grigoriev I.V."/>
            <person name="Miller A.N."/>
            <person name="O'Donnell K."/>
            <person name="Stajich J.E."/>
            <person name="Bonito G."/>
        </authorList>
    </citation>
    <scope>NUCLEOTIDE SEQUENCE</scope>
    <source>
        <strain evidence="1">BC1065</strain>
    </source>
</reference>
<dbReference type="PANTHER" id="PTHR38696">
    <property type="entry name" value="MEDIATOR OF RNA POLYMERASE II TRANSCRIPTION SUBUNIT 13"/>
    <property type="match status" value="1"/>
</dbReference>
<dbReference type="AlphaFoldDB" id="A0A9P6Q401"/>
<protein>
    <submittedName>
        <fullName evidence="1">Uncharacterized protein</fullName>
    </submittedName>
</protein>
<dbReference type="PANTHER" id="PTHR38696:SF1">
    <property type="entry name" value="MEDIATOR OF RNA POLYMERASE II TRANSCRIPTION SUBUNIT 13"/>
    <property type="match status" value="1"/>
</dbReference>
<evidence type="ECO:0000313" key="1">
    <source>
        <dbReference type="EMBL" id="KAG0260162.1"/>
    </source>
</evidence>
<dbReference type="OrthoDB" id="58379at2759"/>
<accession>A0A9P6Q401</accession>
<dbReference type="Proteomes" id="UP000807716">
    <property type="component" value="Unassembled WGS sequence"/>
</dbReference>
<evidence type="ECO:0000313" key="2">
    <source>
        <dbReference type="Proteomes" id="UP000807716"/>
    </source>
</evidence>